<dbReference type="RefSeq" id="WP_159452517.1">
    <property type="nucleotide sequence ID" value="NZ_CYSE01000009.1"/>
</dbReference>
<dbReference type="AlphaFoldDB" id="A0A0P1GIU2"/>
<dbReference type="Proteomes" id="UP000054935">
    <property type="component" value="Unassembled WGS sequence"/>
</dbReference>
<protein>
    <submittedName>
        <fullName evidence="1">Uncharacterized protein</fullName>
    </submittedName>
</protein>
<accession>A0A0P1GIU2</accession>
<sequence length="56" mass="6227">MSQAPRLTGKAIMRIVSKTSGKLVGHLYEWDNGELQPWWLDGEVQGVLYEPMGGPV</sequence>
<name>A0A0P1GIU2_9RHOB</name>
<gene>
    <name evidence="1" type="ORF">TRN7648_03724</name>
</gene>
<dbReference type="STRING" id="441103.TRN7648_03724"/>
<proteinExistence type="predicted"/>
<evidence type="ECO:0000313" key="1">
    <source>
        <dbReference type="EMBL" id="CUH81920.1"/>
    </source>
</evidence>
<organism evidence="1 2">
    <name type="scientific">Tropicibacter naphthalenivorans</name>
    <dbReference type="NCBI Taxonomy" id="441103"/>
    <lineage>
        <taxon>Bacteria</taxon>
        <taxon>Pseudomonadati</taxon>
        <taxon>Pseudomonadota</taxon>
        <taxon>Alphaproteobacteria</taxon>
        <taxon>Rhodobacterales</taxon>
        <taxon>Roseobacteraceae</taxon>
        <taxon>Tropicibacter</taxon>
    </lineage>
</organism>
<evidence type="ECO:0000313" key="2">
    <source>
        <dbReference type="Proteomes" id="UP000054935"/>
    </source>
</evidence>
<reference evidence="1 2" key="1">
    <citation type="submission" date="2015-09" db="EMBL/GenBank/DDBJ databases">
        <authorList>
            <consortium name="Swine Surveillance"/>
        </authorList>
    </citation>
    <scope>NUCLEOTIDE SEQUENCE [LARGE SCALE GENOMIC DNA]</scope>
    <source>
        <strain evidence="1 2">CECT 7648</strain>
    </source>
</reference>
<keyword evidence="2" id="KW-1185">Reference proteome</keyword>
<dbReference type="EMBL" id="CYSE01000009">
    <property type="protein sequence ID" value="CUH81920.1"/>
    <property type="molecule type" value="Genomic_DNA"/>
</dbReference>